<dbReference type="AlphaFoldDB" id="E3HXE3"/>
<dbReference type="HOGENOM" id="CLU_2629974_0_0_4"/>
<dbReference type="KEGG" id="axy:AXYL_05496"/>
<feature type="signal peptide" evidence="1">
    <location>
        <begin position="1"/>
        <end position="24"/>
    </location>
</feature>
<dbReference type="EMBL" id="CP002287">
    <property type="protein sequence ID" value="ADP18796.1"/>
    <property type="molecule type" value="Genomic_DNA"/>
</dbReference>
<dbReference type="RefSeq" id="WP_013396099.1">
    <property type="nucleotide sequence ID" value="NC_014640.1"/>
</dbReference>
<evidence type="ECO:0000256" key="1">
    <source>
        <dbReference type="SAM" id="SignalP"/>
    </source>
</evidence>
<organism evidence="2 3">
    <name type="scientific">Achromobacter xylosoxidans (strain A8)</name>
    <dbReference type="NCBI Taxonomy" id="762376"/>
    <lineage>
        <taxon>Bacteria</taxon>
        <taxon>Pseudomonadati</taxon>
        <taxon>Pseudomonadota</taxon>
        <taxon>Betaproteobacteria</taxon>
        <taxon>Burkholderiales</taxon>
        <taxon>Alcaligenaceae</taxon>
        <taxon>Achromobacter</taxon>
    </lineage>
</organism>
<evidence type="ECO:0000313" key="2">
    <source>
        <dbReference type="EMBL" id="ADP18796.1"/>
    </source>
</evidence>
<dbReference type="PATRIC" id="fig|762376.5.peg.5500"/>
<dbReference type="Proteomes" id="UP000006876">
    <property type="component" value="Chromosome"/>
</dbReference>
<keyword evidence="1" id="KW-0732">Signal</keyword>
<evidence type="ECO:0000313" key="3">
    <source>
        <dbReference type="Proteomes" id="UP000006876"/>
    </source>
</evidence>
<reference evidence="2 3" key="1">
    <citation type="journal article" date="2011" name="J. Bacteriol.">
        <title>Complete genome sequence of the haloaromatic acid-degrading bacterium Achromobacter xylosoxidans A8.</title>
        <authorList>
            <person name="Strnad H."/>
            <person name="Ridl J."/>
            <person name="Paces J."/>
            <person name="Kolar M."/>
            <person name="Vlcek C."/>
            <person name="Paces V."/>
        </authorList>
    </citation>
    <scope>NUCLEOTIDE SEQUENCE [LARGE SCALE GENOMIC DNA]</scope>
    <source>
        <strain evidence="2 3">A8</strain>
    </source>
</reference>
<feature type="chain" id="PRO_5003171517" evidence="1">
    <location>
        <begin position="25"/>
        <end position="77"/>
    </location>
</feature>
<name>E3HXE3_ACHXA</name>
<protein>
    <submittedName>
        <fullName evidence="2">Uncharacterized protein</fullName>
    </submittedName>
</protein>
<gene>
    <name evidence="2" type="ordered locus">AXYL_05496</name>
</gene>
<dbReference type="OrthoDB" id="8666495at2"/>
<accession>E3HXE3</accession>
<sequence>MASKFLLPALGLLLAGGVGPAVHQAESAPLAPLLVRFTVPSLCTVSPGPARPAVRCSQGTPWHAQRAAGEQHWTVVF</sequence>
<proteinExistence type="predicted"/>